<reference evidence="1 2" key="1">
    <citation type="submission" date="2019-08" db="EMBL/GenBank/DDBJ databases">
        <title>In-depth cultivation of the pig gut microbiome towards novel bacterial diversity and tailored functional studies.</title>
        <authorList>
            <person name="Wylensek D."/>
            <person name="Hitch T.C.A."/>
            <person name="Clavel T."/>
        </authorList>
    </citation>
    <scope>NUCLEOTIDE SEQUENCE [LARGE SCALE GENOMIC DNA]</scope>
    <source>
        <strain evidence="1 2">CA-Schmier-601-WT-1</strain>
    </source>
</reference>
<sequence length="207" mass="22440">MHYVTEDELREAYAKAPFGTYELPENARLTPSARQFLIDFRVDFDSGEGEQAPRAHGQAAAKGVRGEGPCDLGALVHDANLLGARLRLLARRSLGIDNAVARRAEALGRRWQEARTPADLVADQPKGDVVAEPPGPPPAPAFDAAVHPVFFEMAYVHAQLGRYARAWDNARGTAGPEEARTIGTWVSQAALMCKELEEAVSRAEGEV</sequence>
<dbReference type="Proteomes" id="UP000469325">
    <property type="component" value="Unassembled WGS sequence"/>
</dbReference>
<organism evidence="1 2">
    <name type="scientific">Olsenella porci</name>
    <dbReference type="NCBI Taxonomy" id="2652279"/>
    <lineage>
        <taxon>Bacteria</taxon>
        <taxon>Bacillati</taxon>
        <taxon>Actinomycetota</taxon>
        <taxon>Coriobacteriia</taxon>
        <taxon>Coriobacteriales</taxon>
        <taxon>Atopobiaceae</taxon>
        <taxon>Olsenella</taxon>
    </lineage>
</organism>
<protein>
    <submittedName>
        <fullName evidence="1">Uncharacterized protein</fullName>
    </submittedName>
</protein>
<gene>
    <name evidence="1" type="ORF">FYJ68_02245</name>
</gene>
<comment type="caution">
    <text evidence="1">The sequence shown here is derived from an EMBL/GenBank/DDBJ whole genome shotgun (WGS) entry which is preliminary data.</text>
</comment>
<evidence type="ECO:0000313" key="2">
    <source>
        <dbReference type="Proteomes" id="UP000469325"/>
    </source>
</evidence>
<dbReference type="AlphaFoldDB" id="A0A6N7X8R8"/>
<keyword evidence="2" id="KW-1185">Reference proteome</keyword>
<evidence type="ECO:0000313" key="1">
    <source>
        <dbReference type="EMBL" id="MST71932.1"/>
    </source>
</evidence>
<accession>A0A6N7X8R8</accession>
<proteinExistence type="predicted"/>
<dbReference type="EMBL" id="VUNC01000001">
    <property type="protein sequence ID" value="MST71932.1"/>
    <property type="molecule type" value="Genomic_DNA"/>
</dbReference>
<dbReference type="RefSeq" id="WP_154433668.1">
    <property type="nucleotide sequence ID" value="NZ_VUNC01000001.1"/>
</dbReference>
<name>A0A6N7X8R8_9ACTN</name>